<keyword evidence="2" id="KW-0946">Virion</keyword>
<dbReference type="PANTHER" id="PTHR40050">
    <property type="entry name" value="INNER SPORE COAT PROTEIN H"/>
    <property type="match status" value="1"/>
</dbReference>
<dbReference type="PANTHER" id="PTHR40050:SF1">
    <property type="entry name" value="INNER SPORE COAT PROTEIN H"/>
    <property type="match status" value="1"/>
</dbReference>
<proteinExistence type="predicted"/>
<feature type="compositionally biased region" description="Basic and acidic residues" evidence="1">
    <location>
        <begin position="438"/>
        <end position="465"/>
    </location>
</feature>
<dbReference type="InterPro" id="IPR014867">
    <property type="entry name" value="Spore_coat_CotH_CotH2/3/7"/>
</dbReference>
<evidence type="ECO:0000313" key="3">
    <source>
        <dbReference type="Proteomes" id="UP001314903"/>
    </source>
</evidence>
<protein>
    <submittedName>
        <fullName evidence="2">Spore coat protein CotH</fullName>
    </submittedName>
</protein>
<keyword evidence="2" id="KW-0167">Capsid protein</keyword>
<organism evidence="2 3">
    <name type="scientific">Acetoanaerobium pronyense</name>
    <dbReference type="NCBI Taxonomy" id="1482736"/>
    <lineage>
        <taxon>Bacteria</taxon>
        <taxon>Bacillati</taxon>
        <taxon>Bacillota</taxon>
        <taxon>Clostridia</taxon>
        <taxon>Peptostreptococcales</taxon>
        <taxon>Filifactoraceae</taxon>
        <taxon>Acetoanaerobium</taxon>
    </lineage>
</organism>
<gene>
    <name evidence="2" type="ORF">J2Z35_000976</name>
</gene>
<dbReference type="Proteomes" id="UP001314903">
    <property type="component" value="Unassembled WGS sequence"/>
</dbReference>
<dbReference type="EMBL" id="JAGGLI010000008">
    <property type="protein sequence ID" value="MBP2027182.1"/>
    <property type="molecule type" value="Genomic_DNA"/>
</dbReference>
<accession>A0ABS4KHC1</accession>
<sequence>MKKQTTFLLMILTILILSIGTFKIYGESFTGTIIEMIEDQEDYVGYESFFEKGTVTDIYIEIEEESWENILEDPLAESYEKVILKVADEIYEDVGFRTKGNSTLKSVARDEDSDRYSFKINLNKYNKNQLMMGLDEFVLNNNYSDPSYIREYLSYEILRDLGEKVPLVTFANLYINGELYGLYTMVESVEDSFLEREFQNSTGNLYKADQGSSLKFEESSTYDTLEQKSGKDKSKDDLTRLIKVLNDMPEGEKGDIEEVLDVNSALRYFAVNYVLGNYDSYHGNRSHNYYLYSIDGKFTLIPWDYNMSFGGFGGNRGSASLYEPIGQGTLDEYPLIKNLLAVDEYRVIYEDYVKELVDGLENFEEEFNLIADMIRTFVENDPTKFYTLEQFESSYIYQENEKSSLDQMANAPDFSQRPQMNKMPENMNALEPPAIGEFPKDELRRPDTENREIERPNTQNREIERPNNMENMMQGGSLINFMRDNLSKIKEELSISSQYL</sequence>
<evidence type="ECO:0000256" key="1">
    <source>
        <dbReference type="SAM" id="MobiDB-lite"/>
    </source>
</evidence>
<evidence type="ECO:0000313" key="2">
    <source>
        <dbReference type="EMBL" id="MBP2027182.1"/>
    </source>
</evidence>
<name>A0ABS4KHC1_9FIRM</name>
<reference evidence="2 3" key="1">
    <citation type="submission" date="2021-03" db="EMBL/GenBank/DDBJ databases">
        <title>Genomic Encyclopedia of Type Strains, Phase IV (KMG-IV): sequencing the most valuable type-strain genomes for metagenomic binning, comparative biology and taxonomic classification.</title>
        <authorList>
            <person name="Goeker M."/>
        </authorList>
    </citation>
    <scope>NUCLEOTIDE SEQUENCE [LARGE SCALE GENOMIC DNA]</scope>
    <source>
        <strain evidence="2 3">DSM 27512</strain>
    </source>
</reference>
<dbReference type="RefSeq" id="WP_209659999.1">
    <property type="nucleotide sequence ID" value="NZ_JAGGLI010000008.1"/>
</dbReference>
<dbReference type="Pfam" id="PF08757">
    <property type="entry name" value="CotH"/>
    <property type="match status" value="1"/>
</dbReference>
<feature type="region of interest" description="Disordered" evidence="1">
    <location>
        <begin position="430"/>
        <end position="465"/>
    </location>
</feature>
<keyword evidence="3" id="KW-1185">Reference proteome</keyword>
<comment type="caution">
    <text evidence="2">The sequence shown here is derived from an EMBL/GenBank/DDBJ whole genome shotgun (WGS) entry which is preliminary data.</text>
</comment>